<feature type="compositionally biased region" description="Basic residues" evidence="2">
    <location>
        <begin position="506"/>
        <end position="515"/>
    </location>
</feature>
<gene>
    <name evidence="3" type="ORF">BDV95DRAFT_598186</name>
</gene>
<feature type="compositionally biased region" description="Polar residues" evidence="2">
    <location>
        <begin position="484"/>
        <end position="498"/>
    </location>
</feature>
<evidence type="ECO:0000256" key="1">
    <source>
        <dbReference type="SAM" id="Coils"/>
    </source>
</evidence>
<feature type="compositionally biased region" description="Low complexity" evidence="2">
    <location>
        <begin position="392"/>
        <end position="437"/>
    </location>
</feature>
<comment type="caution">
    <text evidence="3">The sequence shown here is derived from an EMBL/GenBank/DDBJ whole genome shotgun (WGS) entry which is preliminary data.</text>
</comment>
<feature type="region of interest" description="Disordered" evidence="2">
    <location>
        <begin position="281"/>
        <end position="515"/>
    </location>
</feature>
<accession>A0A7C8M4W6</accession>
<proteinExistence type="predicted"/>
<evidence type="ECO:0000313" key="3">
    <source>
        <dbReference type="EMBL" id="KAF2867535.1"/>
    </source>
</evidence>
<feature type="compositionally biased region" description="Pro residues" evidence="2">
    <location>
        <begin position="233"/>
        <end position="245"/>
    </location>
</feature>
<feature type="compositionally biased region" description="Low complexity" evidence="2">
    <location>
        <begin position="328"/>
        <end position="367"/>
    </location>
</feature>
<reference evidence="3 4" key="1">
    <citation type="submission" date="2020-01" db="EMBL/GenBank/DDBJ databases">
        <authorList>
            <consortium name="DOE Joint Genome Institute"/>
            <person name="Haridas S."/>
            <person name="Albert R."/>
            <person name="Binder M."/>
            <person name="Bloem J."/>
            <person name="Labutti K."/>
            <person name="Salamov A."/>
            <person name="Andreopoulos B."/>
            <person name="Baker S.E."/>
            <person name="Barry K."/>
            <person name="Bills G."/>
            <person name="Bluhm B.H."/>
            <person name="Cannon C."/>
            <person name="Castanera R."/>
            <person name="Culley D.E."/>
            <person name="Daum C."/>
            <person name="Ezra D."/>
            <person name="Gonzalez J.B."/>
            <person name="Henrissat B."/>
            <person name="Kuo A."/>
            <person name="Liang C."/>
            <person name="Lipzen A."/>
            <person name="Lutzoni F."/>
            <person name="Magnuson J."/>
            <person name="Mondo S."/>
            <person name="Nolan M."/>
            <person name="Ohm R."/>
            <person name="Pangilinan J."/>
            <person name="Park H.-J.H."/>
            <person name="Ramirez L."/>
            <person name="Alfaro M."/>
            <person name="Sun H."/>
            <person name="Tritt A."/>
            <person name="Yoshinaga Y."/>
            <person name="Zwiers L.-H.L."/>
            <person name="Turgeon B.G."/>
            <person name="Goodwin S.B."/>
            <person name="Spatafora J.W."/>
            <person name="Crous P.W."/>
            <person name="Grigoriev I.V."/>
        </authorList>
    </citation>
    <scope>NUCLEOTIDE SEQUENCE [LARGE SCALE GENOMIC DNA]</scope>
    <source>
        <strain evidence="3 4">CBS 611.86</strain>
    </source>
</reference>
<protein>
    <submittedName>
        <fullName evidence="3">Uncharacterized protein</fullName>
    </submittedName>
</protein>
<sequence length="515" mass="55143">MPFNLMPWEDAAVMAAALHPVEPFKRICQEAAKAERSRRQAHADTISYYKQQACDLRDELRDSRSEASQLRRDLRRAQREVAFQEDRYTSLRDQLQQKSTRPAPIQAQPRVPAVMGAPPRPKLRIRRAKSTSTDDLERYIRLSVTKASATASTSTTLPPTRKAAAPAPISTILPPTRKTAAPASISIIPPFTRKAAAPAPISIIPPFIRKAAAPVPISTIPPPVTASAWTPRSPSPPSFPSPPPKALVRIASESIVARLIGHMEPEHNTTFERNALRKTFGLSPEPSRCKPISPSPSPSPVSPPPAPTSLASASRPDRPSSQVRPVVPASTTSTSTRPRTATTSSRSRTESTSTRSRTHTRTTAPAPSRREAGGPPSIASTFSETLPLGTISSSSSTSSRPLSSDSRTSSSTSSSRPLPSDSHSSSSTSSSRPRSTTAQVPSLRERLSRKAPLTSAGSGSGSSSSSASASYRLNSPPILPRAQRQPSQTSSRSVSTADTFAERVRRGLAARRRPA</sequence>
<feature type="region of interest" description="Disordered" evidence="2">
    <location>
        <begin position="226"/>
        <end position="245"/>
    </location>
</feature>
<name>A0A7C8M4W6_9PLEO</name>
<keyword evidence="1" id="KW-0175">Coiled coil</keyword>
<dbReference type="EMBL" id="JAADJZ010000023">
    <property type="protein sequence ID" value="KAF2867535.1"/>
    <property type="molecule type" value="Genomic_DNA"/>
</dbReference>
<feature type="coiled-coil region" evidence="1">
    <location>
        <begin position="57"/>
        <end position="94"/>
    </location>
</feature>
<keyword evidence="4" id="KW-1185">Reference proteome</keyword>
<dbReference type="AlphaFoldDB" id="A0A7C8M4W6"/>
<organism evidence="3 4">
    <name type="scientific">Massariosphaeria phaeospora</name>
    <dbReference type="NCBI Taxonomy" id="100035"/>
    <lineage>
        <taxon>Eukaryota</taxon>
        <taxon>Fungi</taxon>
        <taxon>Dikarya</taxon>
        <taxon>Ascomycota</taxon>
        <taxon>Pezizomycotina</taxon>
        <taxon>Dothideomycetes</taxon>
        <taxon>Pleosporomycetidae</taxon>
        <taxon>Pleosporales</taxon>
        <taxon>Pleosporales incertae sedis</taxon>
        <taxon>Massariosphaeria</taxon>
    </lineage>
</organism>
<feature type="compositionally biased region" description="Pro residues" evidence="2">
    <location>
        <begin position="293"/>
        <end position="307"/>
    </location>
</feature>
<evidence type="ECO:0000313" key="4">
    <source>
        <dbReference type="Proteomes" id="UP000481861"/>
    </source>
</evidence>
<feature type="compositionally biased region" description="Low complexity" evidence="2">
    <location>
        <begin position="455"/>
        <end position="470"/>
    </location>
</feature>
<evidence type="ECO:0000256" key="2">
    <source>
        <dbReference type="SAM" id="MobiDB-lite"/>
    </source>
</evidence>
<dbReference type="Proteomes" id="UP000481861">
    <property type="component" value="Unassembled WGS sequence"/>
</dbReference>